<protein>
    <submittedName>
        <fullName evidence="2">Uncharacterized protein</fullName>
    </submittedName>
</protein>
<dbReference type="EMBL" id="PFLC01000010">
    <property type="protein sequence ID" value="PIY63302.1"/>
    <property type="molecule type" value="Genomic_DNA"/>
</dbReference>
<evidence type="ECO:0000313" key="2">
    <source>
        <dbReference type="EMBL" id="PIY63302.1"/>
    </source>
</evidence>
<evidence type="ECO:0000256" key="1">
    <source>
        <dbReference type="SAM" id="Phobius"/>
    </source>
</evidence>
<gene>
    <name evidence="2" type="ORF">COY93_00680</name>
</gene>
<organism evidence="2 3">
    <name type="scientific">Candidatus Uhrbacteria bacterium CG_4_10_14_0_8_um_filter_58_22</name>
    <dbReference type="NCBI Taxonomy" id="1975029"/>
    <lineage>
        <taxon>Bacteria</taxon>
        <taxon>Candidatus Uhriibacteriota</taxon>
    </lineage>
</organism>
<dbReference type="Proteomes" id="UP000230973">
    <property type="component" value="Unassembled WGS sequence"/>
</dbReference>
<keyword evidence="1" id="KW-0472">Membrane</keyword>
<comment type="caution">
    <text evidence="2">The sequence shown here is derived from an EMBL/GenBank/DDBJ whole genome shotgun (WGS) entry which is preliminary data.</text>
</comment>
<keyword evidence="1" id="KW-0812">Transmembrane</keyword>
<reference evidence="3" key="1">
    <citation type="submission" date="2017-09" db="EMBL/GenBank/DDBJ databases">
        <title>Depth-based differentiation of microbial function through sediment-hosted aquifers and enrichment of novel symbionts in the deep terrestrial subsurface.</title>
        <authorList>
            <person name="Probst A.J."/>
            <person name="Ladd B."/>
            <person name="Jarett J.K."/>
            <person name="Geller-Mcgrath D.E."/>
            <person name="Sieber C.M.K."/>
            <person name="Emerson J.B."/>
            <person name="Anantharaman K."/>
            <person name="Thomas B.C."/>
            <person name="Malmstrom R."/>
            <person name="Stieglmeier M."/>
            <person name="Klingl A."/>
            <person name="Woyke T."/>
            <person name="Ryan C.M."/>
            <person name="Banfield J.F."/>
        </authorList>
    </citation>
    <scope>NUCLEOTIDE SEQUENCE [LARGE SCALE GENOMIC DNA]</scope>
</reference>
<feature type="transmembrane region" description="Helical" evidence="1">
    <location>
        <begin position="6"/>
        <end position="21"/>
    </location>
</feature>
<evidence type="ECO:0000313" key="3">
    <source>
        <dbReference type="Proteomes" id="UP000230973"/>
    </source>
</evidence>
<accession>A0A2M7QAW8</accession>
<feature type="transmembrane region" description="Helical" evidence="1">
    <location>
        <begin position="41"/>
        <end position="69"/>
    </location>
</feature>
<dbReference type="AlphaFoldDB" id="A0A2M7QAW8"/>
<sequence>MSILSLISIALWILVGVVGLFKPKSVKVNNRPVKNPLIRMIVCFIAVPSIGIVFLIFGLIGLFLTAPIIELINPSWLPFSF</sequence>
<keyword evidence="1" id="KW-1133">Transmembrane helix</keyword>
<name>A0A2M7QAW8_9BACT</name>
<proteinExistence type="predicted"/>